<feature type="region of interest" description="Disordered" evidence="1">
    <location>
        <begin position="147"/>
        <end position="170"/>
    </location>
</feature>
<dbReference type="STRING" id="1193182.BN11_1880016"/>
<comment type="caution">
    <text evidence="2">The sequence shown here is derived from an EMBL/GenBank/DDBJ whole genome shotgun (WGS) entry which is preliminary data.</text>
</comment>
<reference evidence="2 3" key="1">
    <citation type="journal article" date="2013" name="ISME J.">
        <title>A metabolic model for members of the genus Tetrasphaera involved in enhanced biological phosphorus removal.</title>
        <authorList>
            <person name="Kristiansen R."/>
            <person name="Nguyen H.T.T."/>
            <person name="Saunders A.M."/>
            <person name="Nielsen J.L."/>
            <person name="Wimmer R."/>
            <person name="Le V.Q."/>
            <person name="McIlroy S.J."/>
            <person name="Petrovski S."/>
            <person name="Seviour R.J."/>
            <person name="Calteau A."/>
            <person name="Nielsen K.L."/>
            <person name="Nielsen P.H."/>
        </authorList>
    </citation>
    <scope>NUCLEOTIDE SEQUENCE [LARGE SCALE GENOMIC DNA]</scope>
    <source>
        <strain evidence="2 3">Ben110</strain>
    </source>
</reference>
<evidence type="ECO:0000313" key="2">
    <source>
        <dbReference type="EMBL" id="CCH72682.1"/>
    </source>
</evidence>
<accession>W6JUR2</accession>
<sequence>MYPSPTKCLPARGTCSRKHDHLVAGQALRCISGACHPFTHEGWRLGGPPSHTSQIRLTYLASRLYVNSMRKSGPVVSTAVAILACLEITPGTGASETQGRSYADFSEDPGPTDSPAVVDAGIEAELKNVIGNPTVEAVAEVPLPESVAPSLPSGLEPSPSTGTGVSSARRVPMTSSRTKKYCKVGPSVWSGSGASGSSTALYGQAGKALVGYPYRATGQTLGMYSGAESKASRPGVQGTQQYQAWGRFEWKTTLTGFPYGSYLYYFWNPIFRSQGATASRLQVGSFPVDFSTASVRYAISSSIGLSSEPNWRQEFGATDSNDDGVTRTEKVHYFNGRADGPALYRKMGILGDGGYSFAVKSFAWATANSLNGAGASALIDFGSRVEDAPFEISPYTNGLKVNGVTYTGDALSYVTMMFDLPDGWTANCP</sequence>
<protein>
    <submittedName>
        <fullName evidence="2">Uncharacterized protein</fullName>
    </submittedName>
</protein>
<dbReference type="EMBL" id="CAJA01000099">
    <property type="protein sequence ID" value="CCH72682.1"/>
    <property type="molecule type" value="Genomic_DNA"/>
</dbReference>
<feature type="compositionally biased region" description="Low complexity" evidence="1">
    <location>
        <begin position="149"/>
        <end position="164"/>
    </location>
</feature>
<proteinExistence type="predicted"/>
<dbReference type="Proteomes" id="UP000035763">
    <property type="component" value="Unassembled WGS sequence"/>
</dbReference>
<evidence type="ECO:0000256" key="1">
    <source>
        <dbReference type="SAM" id="MobiDB-lite"/>
    </source>
</evidence>
<dbReference type="AlphaFoldDB" id="W6JUR2"/>
<name>W6JUR2_9MICO</name>
<gene>
    <name evidence="2" type="ORF">BN11_1880016</name>
</gene>
<evidence type="ECO:0000313" key="3">
    <source>
        <dbReference type="Proteomes" id="UP000035763"/>
    </source>
</evidence>
<keyword evidence="3" id="KW-1185">Reference proteome</keyword>
<organism evidence="2 3">
    <name type="scientific">Nostocoides australiense Ben110</name>
    <dbReference type="NCBI Taxonomy" id="1193182"/>
    <lineage>
        <taxon>Bacteria</taxon>
        <taxon>Bacillati</taxon>
        <taxon>Actinomycetota</taxon>
        <taxon>Actinomycetes</taxon>
        <taxon>Micrococcales</taxon>
        <taxon>Intrasporangiaceae</taxon>
        <taxon>Nostocoides</taxon>
    </lineage>
</organism>